<dbReference type="STRING" id="1795827.A7P95_03255"/>
<evidence type="ECO:0000256" key="5">
    <source>
        <dbReference type="ARBA" id="ARBA00022857"/>
    </source>
</evidence>
<keyword evidence="3" id="KW-0285">Flavoprotein</keyword>
<evidence type="ECO:0000256" key="4">
    <source>
        <dbReference type="ARBA" id="ARBA00022643"/>
    </source>
</evidence>
<dbReference type="Pfam" id="PF00881">
    <property type="entry name" value="Nitroreductase"/>
    <property type="match status" value="1"/>
</dbReference>
<dbReference type="InterPro" id="IPR050627">
    <property type="entry name" value="Nitroreductase/BluB"/>
</dbReference>
<dbReference type="GO" id="GO:0046857">
    <property type="term" value="F:oxidoreductase activity, acting on other nitrogenous compounds as donors, with NAD or NADP as acceptor"/>
    <property type="evidence" value="ECO:0007669"/>
    <property type="project" value="TreeGrafter"/>
</dbReference>
<gene>
    <name evidence="9" type="ORF">A7P95_03255</name>
</gene>
<dbReference type="SUPFAM" id="SSF55469">
    <property type="entry name" value="FMN-dependent nitroreductase-like"/>
    <property type="match status" value="1"/>
</dbReference>
<keyword evidence="5" id="KW-0521">NADP</keyword>
<keyword evidence="7" id="KW-0520">NAD</keyword>
<dbReference type="PANTHER" id="PTHR23026:SF125">
    <property type="entry name" value="OXYGEN-INSENSITIVE NAD(P)H NITROREDUCTASE"/>
    <property type="match status" value="1"/>
</dbReference>
<evidence type="ECO:0000313" key="10">
    <source>
        <dbReference type="Proteomes" id="UP000077885"/>
    </source>
</evidence>
<evidence type="ECO:0000256" key="3">
    <source>
        <dbReference type="ARBA" id="ARBA00022630"/>
    </source>
</evidence>
<keyword evidence="6" id="KW-0560">Oxidoreductase</keyword>
<dbReference type="InterPro" id="IPR029479">
    <property type="entry name" value="Nitroreductase"/>
</dbReference>
<protein>
    <submittedName>
        <fullName evidence="9">NAD(P)H-dependent oxidoreductase</fullName>
    </submittedName>
</protein>
<evidence type="ECO:0000259" key="8">
    <source>
        <dbReference type="Pfam" id="PF00881"/>
    </source>
</evidence>
<dbReference type="GO" id="GO:0046256">
    <property type="term" value="P:2,4,6-trinitrotoluene catabolic process"/>
    <property type="evidence" value="ECO:0007669"/>
    <property type="project" value="TreeGrafter"/>
</dbReference>
<sequence length="220" mass="25181">MPDIKQTVLEAFLRRYACKKYDPARKISREDFAFILETGRLSPSSFGLEPWRFLIIQNPQLRAEIRQVAWGAADKIMDCSHFVVILARTQAAMQPDYQRKMWGEVHHIPPQAVEIREGFFKQFAESDFALTESPRAFYDWSCKQSYIALANMMSAAAFIGIDSTPIEGFRLEEANALLAGKGLFDPAAYRISIMAAFGYRGEDIRAKTRLPMEEIVQWVE</sequence>
<dbReference type="OrthoDB" id="9809288at2"/>
<dbReference type="EMBL" id="LXSL01000013">
    <property type="protein sequence ID" value="OAM30049.1"/>
    <property type="molecule type" value="Genomic_DNA"/>
</dbReference>
<comment type="cofactor">
    <cofactor evidence="1">
        <name>FMN</name>
        <dbReference type="ChEBI" id="CHEBI:58210"/>
    </cofactor>
</comment>
<comment type="similarity">
    <text evidence="2">Belongs to the nitroreductase family.</text>
</comment>
<dbReference type="InterPro" id="IPR033878">
    <property type="entry name" value="NfsB-like"/>
</dbReference>
<dbReference type="AlphaFoldDB" id="A0A1A9S008"/>
<dbReference type="GO" id="GO:0005829">
    <property type="term" value="C:cytosol"/>
    <property type="evidence" value="ECO:0007669"/>
    <property type="project" value="TreeGrafter"/>
</dbReference>
<evidence type="ECO:0000313" key="9">
    <source>
        <dbReference type="EMBL" id="OAM30049.1"/>
    </source>
</evidence>
<dbReference type="CDD" id="cd02149">
    <property type="entry name" value="NfsB-like"/>
    <property type="match status" value="1"/>
</dbReference>
<evidence type="ECO:0000256" key="1">
    <source>
        <dbReference type="ARBA" id="ARBA00001917"/>
    </source>
</evidence>
<name>A0A1A9S008_9NEIS</name>
<dbReference type="RefSeq" id="WP_067591067.1">
    <property type="nucleotide sequence ID" value="NZ_LXSL01000013.1"/>
</dbReference>
<comment type="caution">
    <text evidence="9">The sequence shown here is derived from an EMBL/GenBank/DDBJ whole genome shotgun (WGS) entry which is preliminary data.</text>
</comment>
<accession>A0A1A9S008</accession>
<dbReference type="InterPro" id="IPR000415">
    <property type="entry name" value="Nitroreductase-like"/>
</dbReference>
<dbReference type="Gene3D" id="3.40.109.10">
    <property type="entry name" value="NADH Oxidase"/>
    <property type="match status" value="1"/>
</dbReference>
<keyword evidence="4" id="KW-0288">FMN</keyword>
<keyword evidence="10" id="KW-1185">Reference proteome</keyword>
<evidence type="ECO:0000256" key="2">
    <source>
        <dbReference type="ARBA" id="ARBA00007118"/>
    </source>
</evidence>
<reference evidence="10" key="1">
    <citation type="submission" date="2016-05" db="EMBL/GenBank/DDBJ databases">
        <title>Draft genome of Corynebacterium afermentans subsp. afermentans LCDC 88199T.</title>
        <authorList>
            <person name="Bernier A.-M."/>
            <person name="Bernard K."/>
        </authorList>
    </citation>
    <scope>NUCLEOTIDE SEQUENCE [LARGE SCALE GENOMIC DNA]</scope>
    <source>
        <strain evidence="10">NML02-A-017</strain>
    </source>
</reference>
<feature type="domain" description="Nitroreductase" evidence="8">
    <location>
        <begin position="14"/>
        <end position="199"/>
    </location>
</feature>
<evidence type="ECO:0000256" key="6">
    <source>
        <dbReference type="ARBA" id="ARBA00023002"/>
    </source>
</evidence>
<proteinExistence type="inferred from homology"/>
<organism evidence="9 10">
    <name type="scientific">Eikenella longinqua</name>
    <dbReference type="NCBI Taxonomy" id="1795827"/>
    <lineage>
        <taxon>Bacteria</taxon>
        <taxon>Pseudomonadati</taxon>
        <taxon>Pseudomonadota</taxon>
        <taxon>Betaproteobacteria</taxon>
        <taxon>Neisseriales</taxon>
        <taxon>Neisseriaceae</taxon>
        <taxon>Eikenella</taxon>
    </lineage>
</organism>
<dbReference type="Proteomes" id="UP000077885">
    <property type="component" value="Unassembled WGS sequence"/>
</dbReference>
<evidence type="ECO:0000256" key="7">
    <source>
        <dbReference type="ARBA" id="ARBA00023027"/>
    </source>
</evidence>
<dbReference type="PANTHER" id="PTHR23026">
    <property type="entry name" value="NADPH NITROREDUCTASE"/>
    <property type="match status" value="1"/>
</dbReference>